<keyword evidence="3" id="KW-1185">Reference proteome</keyword>
<reference evidence="2" key="1">
    <citation type="journal article" date="2021" name="Nat. Commun.">
        <title>Genetic determinants of endophytism in the Arabidopsis root mycobiome.</title>
        <authorList>
            <person name="Mesny F."/>
            <person name="Miyauchi S."/>
            <person name="Thiergart T."/>
            <person name="Pickel B."/>
            <person name="Atanasova L."/>
            <person name="Karlsson M."/>
            <person name="Huettel B."/>
            <person name="Barry K.W."/>
            <person name="Haridas S."/>
            <person name="Chen C."/>
            <person name="Bauer D."/>
            <person name="Andreopoulos W."/>
            <person name="Pangilinan J."/>
            <person name="LaButti K."/>
            <person name="Riley R."/>
            <person name="Lipzen A."/>
            <person name="Clum A."/>
            <person name="Drula E."/>
            <person name="Henrissat B."/>
            <person name="Kohler A."/>
            <person name="Grigoriev I.V."/>
            <person name="Martin F.M."/>
            <person name="Hacquard S."/>
        </authorList>
    </citation>
    <scope>NUCLEOTIDE SEQUENCE</scope>
    <source>
        <strain evidence="2">MPI-CAGE-AT-0147</strain>
    </source>
</reference>
<feature type="region of interest" description="Disordered" evidence="1">
    <location>
        <begin position="1"/>
        <end position="43"/>
    </location>
</feature>
<dbReference type="PANTHER" id="PTHR37540:SF9">
    <property type="entry name" value="ZN(2)-C6 FUNGAL-TYPE DOMAIN-CONTAINING PROTEIN"/>
    <property type="match status" value="1"/>
</dbReference>
<comment type="caution">
    <text evidence="2">The sequence shown here is derived from an EMBL/GenBank/DDBJ whole genome shotgun (WGS) entry which is preliminary data.</text>
</comment>
<accession>A0A9P9E5E9</accession>
<feature type="compositionally biased region" description="Basic and acidic residues" evidence="1">
    <location>
        <begin position="26"/>
        <end position="40"/>
    </location>
</feature>
<feature type="compositionally biased region" description="Polar residues" evidence="1">
    <location>
        <begin position="1"/>
        <end position="20"/>
    </location>
</feature>
<gene>
    <name evidence="2" type="ORF">EDB81DRAFT_696556</name>
</gene>
<dbReference type="PANTHER" id="PTHR37540">
    <property type="entry name" value="TRANSCRIPTION FACTOR (ACR-2), PUTATIVE-RELATED-RELATED"/>
    <property type="match status" value="1"/>
</dbReference>
<proteinExistence type="predicted"/>
<dbReference type="AlphaFoldDB" id="A0A9P9E5E9"/>
<dbReference type="Proteomes" id="UP000738349">
    <property type="component" value="Unassembled WGS sequence"/>
</dbReference>
<name>A0A9P9E5E9_9HYPO</name>
<dbReference type="EMBL" id="JAGMUV010000017">
    <property type="protein sequence ID" value="KAH7131243.1"/>
    <property type="molecule type" value="Genomic_DNA"/>
</dbReference>
<evidence type="ECO:0000313" key="2">
    <source>
        <dbReference type="EMBL" id="KAH7131243.1"/>
    </source>
</evidence>
<protein>
    <submittedName>
        <fullName evidence="2">Uncharacterized protein</fullName>
    </submittedName>
</protein>
<organism evidence="2 3">
    <name type="scientific">Dactylonectria macrodidyma</name>
    <dbReference type="NCBI Taxonomy" id="307937"/>
    <lineage>
        <taxon>Eukaryota</taxon>
        <taxon>Fungi</taxon>
        <taxon>Dikarya</taxon>
        <taxon>Ascomycota</taxon>
        <taxon>Pezizomycotina</taxon>
        <taxon>Sordariomycetes</taxon>
        <taxon>Hypocreomycetidae</taxon>
        <taxon>Hypocreales</taxon>
        <taxon>Nectriaceae</taxon>
        <taxon>Dactylonectria</taxon>
    </lineage>
</organism>
<dbReference type="OrthoDB" id="4158087at2759"/>
<evidence type="ECO:0000256" key="1">
    <source>
        <dbReference type="SAM" id="MobiDB-lite"/>
    </source>
</evidence>
<sequence length="465" mass="53434">MESVSQDQQSFKFITGNPSQKRNRNRQREIKSHVGREIASRRRNAQPRLQSWLLINRGDESMPQQLRTELVSSTPIPPRVGSEFSWVQFPEAMKPYMLQDLTKFFTLVIDMLYPSSLCLPRHMLDSNIVGYLLSDPAFLHGALFCTESVFSQVMDAPSIPRKAFHMQRTLQLLQLRIAQSDEQPALSDATLLTVSNMALQAQFDNDWEVALNHMQGLYRIVDLRGGFSALEDCDHGVIEKICRVDLSHSLHFSCPPKFFTESMLWDSYIHKKPAGQANDTFDILRFLPSLDSKLVNAWNDLRHFSNQSNVATQTDSAFTRRVYSEIMLSVLYRLLNLSFETGTANEALRTGMLTFATSLYFQWQSLNNGRDQFGERLNAELCALKSGPGVVPVPLVFWLLMIWKTTVSETAAEREHVDYLDNIMRLMCIGYWENARDFLRRMIWIDRLCSTRGRGIIENARARLS</sequence>
<evidence type="ECO:0000313" key="3">
    <source>
        <dbReference type="Proteomes" id="UP000738349"/>
    </source>
</evidence>